<sequence>MSTDRGQASTLFAAVLALSVLLSLVVAGAVTQTGTTADLNLNEHSNEGTPDVPSISYAVACVVGTELDADDALDVDITFTDEGEPGEFFTAEFTSDVEIDYLVLKGGQHMEEFAFDGATAGNATFGTGAIVDPARPNNAPCRPGDGGIKQNEGGVEETVFSPVN</sequence>
<dbReference type="GeneID" id="35594616"/>
<organism evidence="2 3">
    <name type="scientific">Salinigranum rubrum</name>
    <dbReference type="NCBI Taxonomy" id="755307"/>
    <lineage>
        <taxon>Archaea</taxon>
        <taxon>Methanobacteriati</taxon>
        <taxon>Methanobacteriota</taxon>
        <taxon>Stenosarchaea group</taxon>
        <taxon>Halobacteria</taxon>
        <taxon>Halobacteriales</taxon>
        <taxon>Haloferacaceae</taxon>
        <taxon>Salinigranum</taxon>
    </lineage>
</organism>
<dbReference type="Proteomes" id="UP000236584">
    <property type="component" value="Chromosome"/>
</dbReference>
<accession>A0A2I8VRJ0</accession>
<evidence type="ECO:0000313" key="3">
    <source>
        <dbReference type="Proteomes" id="UP000236584"/>
    </source>
</evidence>
<gene>
    <name evidence="2" type="ORF">C2R22_20950</name>
</gene>
<proteinExistence type="predicted"/>
<feature type="region of interest" description="Disordered" evidence="1">
    <location>
        <begin position="134"/>
        <end position="164"/>
    </location>
</feature>
<reference evidence="2 3" key="1">
    <citation type="submission" date="2018-01" db="EMBL/GenBank/DDBJ databases">
        <title>Complete genome sequence of Salinigranum rubrum GX10T, an extremely halophilic archaeon isolated from a marine solar saltern.</title>
        <authorList>
            <person name="Han S."/>
        </authorList>
    </citation>
    <scope>NUCLEOTIDE SEQUENCE [LARGE SCALE GENOMIC DNA]</scope>
    <source>
        <strain evidence="2 3">GX10</strain>
    </source>
</reference>
<keyword evidence="3" id="KW-1185">Reference proteome</keyword>
<evidence type="ECO:0000256" key="1">
    <source>
        <dbReference type="SAM" id="MobiDB-lite"/>
    </source>
</evidence>
<evidence type="ECO:0000313" key="2">
    <source>
        <dbReference type="EMBL" id="AUV83809.1"/>
    </source>
</evidence>
<protein>
    <submittedName>
        <fullName evidence="2">Uncharacterized protein</fullName>
    </submittedName>
</protein>
<dbReference type="KEGG" id="srub:C2R22_20950"/>
<dbReference type="RefSeq" id="WP_103427498.1">
    <property type="nucleotide sequence ID" value="NZ_CP026309.1"/>
</dbReference>
<name>A0A2I8VRJ0_9EURY</name>
<dbReference type="EMBL" id="CP026309">
    <property type="protein sequence ID" value="AUV83809.1"/>
    <property type="molecule type" value="Genomic_DNA"/>
</dbReference>
<dbReference type="AlphaFoldDB" id="A0A2I8VRJ0"/>